<dbReference type="InParanoid" id="A0A420XMW7"/>
<proteinExistence type="predicted"/>
<comment type="caution">
    <text evidence="1">The sequence shown here is derived from an EMBL/GenBank/DDBJ whole genome shotgun (WGS) entry which is preliminary data.</text>
</comment>
<evidence type="ECO:0000313" key="2">
    <source>
        <dbReference type="Proteomes" id="UP000281955"/>
    </source>
</evidence>
<dbReference type="InterPro" id="IPR003325">
    <property type="entry name" value="TerD"/>
</dbReference>
<dbReference type="RefSeq" id="WP_183061982.1">
    <property type="nucleotide sequence ID" value="NZ_RBWV01000013.1"/>
</dbReference>
<dbReference type="Gene3D" id="2.60.60.30">
    <property type="entry name" value="sav2460 like domains"/>
    <property type="match status" value="1"/>
</dbReference>
<accession>A0A420XMW7</accession>
<dbReference type="CDD" id="cd06974">
    <property type="entry name" value="TerD_like"/>
    <property type="match status" value="1"/>
</dbReference>
<organism evidence="1 2">
    <name type="scientific">Motilibacter peucedani</name>
    <dbReference type="NCBI Taxonomy" id="598650"/>
    <lineage>
        <taxon>Bacteria</taxon>
        <taxon>Bacillati</taxon>
        <taxon>Actinomycetota</taxon>
        <taxon>Actinomycetes</taxon>
        <taxon>Motilibacterales</taxon>
        <taxon>Motilibacteraceae</taxon>
        <taxon>Motilibacter</taxon>
    </lineage>
</organism>
<dbReference type="EMBL" id="RBWV01000013">
    <property type="protein sequence ID" value="RKS72616.1"/>
    <property type="molecule type" value="Genomic_DNA"/>
</dbReference>
<protein>
    <submittedName>
        <fullName evidence="1">Tellurite resistance protein TerA</fullName>
    </submittedName>
</protein>
<dbReference type="AlphaFoldDB" id="A0A420XMW7"/>
<dbReference type="Proteomes" id="UP000281955">
    <property type="component" value="Unassembled WGS sequence"/>
</dbReference>
<reference evidence="1 2" key="1">
    <citation type="submission" date="2018-10" db="EMBL/GenBank/DDBJ databases">
        <title>Genomic Encyclopedia of Archaeal and Bacterial Type Strains, Phase II (KMG-II): from individual species to whole genera.</title>
        <authorList>
            <person name="Goeker M."/>
        </authorList>
    </citation>
    <scope>NUCLEOTIDE SEQUENCE [LARGE SCALE GENOMIC DNA]</scope>
    <source>
        <strain evidence="1 2">RP-AC37</strain>
    </source>
</reference>
<keyword evidence="2" id="KW-1185">Reference proteome</keyword>
<name>A0A420XMW7_9ACTN</name>
<gene>
    <name evidence="1" type="ORF">CLV35_2863</name>
</gene>
<evidence type="ECO:0000313" key="1">
    <source>
        <dbReference type="EMBL" id="RKS72616.1"/>
    </source>
</evidence>
<sequence>MSEPVSLSKVTLTKSAPAVSLTKRGTAGGLLRVNLNWKQPEGGGGLFRRKPKGVDLDLACLYELSSGEKGVVQALGNSFRAHAPGVDAPVLQLDADDRSGTAAGGENLTVDLGQLPALKRVLVFAYIYEGAPNWAEADAVVTLTPAQGPQVEVRLDEHDPQARTCAIALLSNEGGELVVHREVRYVQGTQQALDSAYGWGLQWQAGRK</sequence>